<evidence type="ECO:0000313" key="3">
    <source>
        <dbReference type="Proteomes" id="UP000078200"/>
    </source>
</evidence>
<dbReference type="Proteomes" id="UP000078200">
    <property type="component" value="Unassembled WGS sequence"/>
</dbReference>
<evidence type="ECO:0000256" key="1">
    <source>
        <dbReference type="SAM" id="Phobius"/>
    </source>
</evidence>
<keyword evidence="1" id="KW-0472">Membrane</keyword>
<feature type="transmembrane region" description="Helical" evidence="1">
    <location>
        <begin position="7"/>
        <end position="27"/>
    </location>
</feature>
<dbReference type="AlphaFoldDB" id="A0A1A9VLU1"/>
<dbReference type="EnsemblMetazoa" id="GAUT041132-RA">
    <property type="protein sequence ID" value="GAUT041132-PA"/>
    <property type="gene ID" value="GAUT041132"/>
</dbReference>
<name>A0A1A9VLU1_GLOAU</name>
<sequence>MIGTQKLVFVSSLKVCHSVLYLALAFLSSVDFLSDKVLPTSCHQTVGAANTPKIIGITKDLIVLRIVWLTGCNIGPFKKSNEGVPLLGLYYNEKRINNNKWIHVVMSDA</sequence>
<accession>A0A1A9VLU1</accession>
<organism evidence="2 3">
    <name type="scientific">Glossina austeni</name>
    <name type="common">Savannah tsetse fly</name>
    <dbReference type="NCBI Taxonomy" id="7395"/>
    <lineage>
        <taxon>Eukaryota</taxon>
        <taxon>Metazoa</taxon>
        <taxon>Ecdysozoa</taxon>
        <taxon>Arthropoda</taxon>
        <taxon>Hexapoda</taxon>
        <taxon>Insecta</taxon>
        <taxon>Pterygota</taxon>
        <taxon>Neoptera</taxon>
        <taxon>Endopterygota</taxon>
        <taxon>Diptera</taxon>
        <taxon>Brachycera</taxon>
        <taxon>Muscomorpha</taxon>
        <taxon>Hippoboscoidea</taxon>
        <taxon>Glossinidae</taxon>
        <taxon>Glossina</taxon>
    </lineage>
</organism>
<reference evidence="2" key="1">
    <citation type="submission" date="2020-05" db="UniProtKB">
        <authorList>
            <consortium name="EnsemblMetazoa"/>
        </authorList>
    </citation>
    <scope>IDENTIFICATION</scope>
    <source>
        <strain evidence="2">TTRI</strain>
    </source>
</reference>
<evidence type="ECO:0000313" key="2">
    <source>
        <dbReference type="EnsemblMetazoa" id="GAUT041132-PA"/>
    </source>
</evidence>
<keyword evidence="3" id="KW-1185">Reference proteome</keyword>
<dbReference type="VEuPathDB" id="VectorBase:GAUT041132"/>
<protein>
    <submittedName>
        <fullName evidence="2">Uncharacterized protein</fullName>
    </submittedName>
</protein>
<proteinExistence type="predicted"/>
<keyword evidence="1" id="KW-0812">Transmembrane</keyword>
<keyword evidence="1" id="KW-1133">Transmembrane helix</keyword>